<feature type="transmembrane region" description="Helical" evidence="2">
    <location>
        <begin position="12"/>
        <end position="35"/>
    </location>
</feature>
<dbReference type="SUPFAM" id="SSF53756">
    <property type="entry name" value="UDP-Glycosyltransferase/glycogen phosphorylase"/>
    <property type="match status" value="1"/>
</dbReference>
<dbReference type="EMBL" id="RJUF01000042">
    <property type="protein sequence ID" value="MCP9763841.1"/>
    <property type="molecule type" value="Genomic_DNA"/>
</dbReference>
<dbReference type="Proteomes" id="UP001204144">
    <property type="component" value="Unassembled WGS sequence"/>
</dbReference>
<keyword evidence="2" id="KW-0812">Transmembrane</keyword>
<reference evidence="3 4" key="1">
    <citation type="submission" date="2018-11" db="EMBL/GenBank/DDBJ databases">
        <title>Novel bacteria species description.</title>
        <authorList>
            <person name="Han J.-H."/>
        </authorList>
    </citation>
    <scope>NUCLEOTIDE SEQUENCE [LARGE SCALE GENOMIC DNA]</scope>
    <source>
        <strain evidence="3 4">KCTC23259</strain>
    </source>
</reference>
<dbReference type="PANTHER" id="PTHR46401">
    <property type="entry name" value="GLYCOSYLTRANSFERASE WBBK-RELATED"/>
    <property type="match status" value="1"/>
</dbReference>
<comment type="caution">
    <text evidence="3">The sequence shown here is derived from an EMBL/GenBank/DDBJ whole genome shotgun (WGS) entry which is preliminary data.</text>
</comment>
<evidence type="ECO:0000256" key="1">
    <source>
        <dbReference type="ARBA" id="ARBA00022679"/>
    </source>
</evidence>
<name>A0AAE3H4C4_9BACT</name>
<feature type="transmembrane region" description="Helical" evidence="2">
    <location>
        <begin position="521"/>
        <end position="544"/>
    </location>
</feature>
<protein>
    <submittedName>
        <fullName evidence="3">Glycosyltransferase</fullName>
    </submittedName>
</protein>
<dbReference type="RefSeq" id="WP_255037606.1">
    <property type="nucleotide sequence ID" value="NZ_RJUF01000042.1"/>
</dbReference>
<organism evidence="3 4">
    <name type="scientific">Lacihabitans soyangensis</name>
    <dbReference type="NCBI Taxonomy" id="869394"/>
    <lineage>
        <taxon>Bacteria</taxon>
        <taxon>Pseudomonadati</taxon>
        <taxon>Bacteroidota</taxon>
        <taxon>Cytophagia</taxon>
        <taxon>Cytophagales</taxon>
        <taxon>Leadbetterellaceae</taxon>
        <taxon>Lacihabitans</taxon>
    </lineage>
</organism>
<dbReference type="GO" id="GO:0009103">
    <property type="term" value="P:lipopolysaccharide biosynthetic process"/>
    <property type="evidence" value="ECO:0007669"/>
    <property type="project" value="TreeGrafter"/>
</dbReference>
<keyword evidence="2" id="KW-0472">Membrane</keyword>
<evidence type="ECO:0000256" key="2">
    <source>
        <dbReference type="SAM" id="Phobius"/>
    </source>
</evidence>
<dbReference type="PANTHER" id="PTHR46401:SF2">
    <property type="entry name" value="GLYCOSYLTRANSFERASE WBBK-RELATED"/>
    <property type="match status" value="1"/>
</dbReference>
<dbReference type="Gene3D" id="3.40.50.2000">
    <property type="entry name" value="Glycogen Phosphorylase B"/>
    <property type="match status" value="1"/>
</dbReference>
<keyword evidence="4" id="KW-1185">Reference proteome</keyword>
<proteinExistence type="predicted"/>
<keyword evidence="1" id="KW-0808">Transferase</keyword>
<gene>
    <name evidence="3" type="ORF">EGI31_12840</name>
</gene>
<evidence type="ECO:0000313" key="4">
    <source>
        <dbReference type="Proteomes" id="UP001204144"/>
    </source>
</evidence>
<dbReference type="InterPro" id="IPR017853">
    <property type="entry name" value="GH"/>
</dbReference>
<dbReference type="Gene3D" id="3.20.20.80">
    <property type="entry name" value="Glycosidases"/>
    <property type="match status" value="1"/>
</dbReference>
<dbReference type="GO" id="GO:0016757">
    <property type="term" value="F:glycosyltransferase activity"/>
    <property type="evidence" value="ECO:0007669"/>
    <property type="project" value="TreeGrafter"/>
</dbReference>
<sequence length="971" mass="111222">MNKNEKKTYQVLFFVGVLAFLIATTYGIAQIWAFLSVSREKTEIFNEVKDLPDVYTPRVNWLPDEPLERPMEDYARKLIGRDYVRALYQRNIAILTKDTAQIQDYFTVLAKSKIKSKIDESKNHLVEQVELSHNIKLSYYSADGQIVAFTDFESEHAERVWDRDRKNMLFDQDSASYQVIMILEDGYWRIHNMKRVETKISLANTTKILNEKLKNSRLNKLKLAKGINYYPQASPFKNFWINYDSLQVEKDIKLIKNLNFNAVRIFINYEQFGKGNVIPEMLERLSHLMKVAENNEIGVVLTLFDFNSDFNLFNFTSTDRQLETILTKLKNNKALLAYDLKNEPDIDYNYQDSVLVNQWLSFIVKKAKLYDPNTPVTIGWATADKADFLSSELDFVSFHFYKNAKFLKSDIDILRSKIGSKQLVVSEYGKSDFQSLIFPIWNPKNSTFGQISDVSKTIIKENIPGFYWTLYDFKEVSSDVAGRWPWQKEPQKHFGLIDSNGKTKETSDIIINNSEFRPDSFFGFIPKFVYSYILFGVIIVLSWLRKNEIIHFLYKTLKTLNNRFLSKVFGKNKLSKMKKKLNIAVVSSYPPSKRTLNEYGFYLINHFRNKPNDYAKVSIISDILPEGNSFNFPDGQVETDSYQVWDFNLWSNPLKILKAVKKSKADIVLYNIQFLSFGDKKIPAALGLLSPLLTKLSGYPSVVLLHNILEQVDLNAAGITQNKLLAKVYNLIGTILTKFILSADLLAVTIPKYVEILEEKYKAKNVALIPHGSFEIPPMPSFDLPKGPLQVMAFGKFGTYKKVEAMIEAVEIIRKRTSLDIEIVVAGTDSPNTPGYLDGVEKQYGHVAQMRFTGYVAEEDVPRIFSESAVVVFPYTSTTGSSGVLHQAGSYGKAAIMPNLGDLAMLVKEEGYGGEFFDPESIDSLADAIQKVLEDEVYRVKLSRQNYFAAASLPMNDLADWYTLHFQKLLK</sequence>
<keyword evidence="2" id="KW-1133">Transmembrane helix</keyword>
<evidence type="ECO:0000313" key="3">
    <source>
        <dbReference type="EMBL" id="MCP9763841.1"/>
    </source>
</evidence>
<dbReference type="Pfam" id="PF13692">
    <property type="entry name" value="Glyco_trans_1_4"/>
    <property type="match status" value="1"/>
</dbReference>
<accession>A0AAE3H4C4</accession>
<dbReference type="AlphaFoldDB" id="A0AAE3H4C4"/>
<dbReference type="SUPFAM" id="SSF51445">
    <property type="entry name" value="(Trans)glycosidases"/>
    <property type="match status" value="1"/>
</dbReference>